<evidence type="ECO:0000313" key="3">
    <source>
        <dbReference type="Proteomes" id="UP000019763"/>
    </source>
</evidence>
<feature type="region of interest" description="Disordered" evidence="1">
    <location>
        <begin position="48"/>
        <end position="79"/>
    </location>
</feature>
<accession>A0A023AWT4</accession>
<feature type="region of interest" description="Disordered" evidence="1">
    <location>
        <begin position="1"/>
        <end position="20"/>
    </location>
</feature>
<dbReference type="GeneID" id="22916289"/>
<dbReference type="VEuPathDB" id="CryptoDB:GNI_193460"/>
<dbReference type="Proteomes" id="UP000019763">
    <property type="component" value="Unassembled WGS sequence"/>
</dbReference>
<protein>
    <submittedName>
        <fullName evidence="2">Uncharacterized protein</fullName>
    </submittedName>
</protein>
<gene>
    <name evidence="2" type="ORF">GNI_193460</name>
</gene>
<dbReference type="RefSeq" id="XP_011133687.1">
    <property type="nucleotide sequence ID" value="XM_011135385.1"/>
</dbReference>
<name>A0A023AWT4_GRENI</name>
<dbReference type="AlphaFoldDB" id="A0A023AWT4"/>
<comment type="caution">
    <text evidence="2">The sequence shown here is derived from an EMBL/GenBank/DDBJ whole genome shotgun (WGS) entry which is preliminary data.</text>
</comment>
<evidence type="ECO:0000256" key="1">
    <source>
        <dbReference type="SAM" id="MobiDB-lite"/>
    </source>
</evidence>
<evidence type="ECO:0000313" key="2">
    <source>
        <dbReference type="EMBL" id="EZG43042.1"/>
    </source>
</evidence>
<proteinExistence type="predicted"/>
<organism evidence="2 3">
    <name type="scientific">Gregarina niphandrodes</name>
    <name type="common">Septate eugregarine</name>
    <dbReference type="NCBI Taxonomy" id="110365"/>
    <lineage>
        <taxon>Eukaryota</taxon>
        <taxon>Sar</taxon>
        <taxon>Alveolata</taxon>
        <taxon>Apicomplexa</taxon>
        <taxon>Conoidasida</taxon>
        <taxon>Gregarinasina</taxon>
        <taxon>Eugregarinorida</taxon>
        <taxon>Gregarinidae</taxon>
        <taxon>Gregarina</taxon>
    </lineage>
</organism>
<reference evidence="2" key="1">
    <citation type="submission" date="2013-12" db="EMBL/GenBank/DDBJ databases">
        <authorList>
            <person name="Omoto C.K."/>
            <person name="Sibley D."/>
            <person name="Venepally P."/>
            <person name="Hadjithomas M."/>
            <person name="Karamycheva S."/>
            <person name="Brunk B."/>
            <person name="Roos D."/>
            <person name="Caler E."/>
            <person name="Lorenzi H."/>
        </authorList>
    </citation>
    <scope>NUCLEOTIDE SEQUENCE</scope>
</reference>
<sequence>MTVTARPTHATEKPTMTVTARPTHATQNPTMTITAHPTQKTTMTVTAHPTTHATEKPTMTVTARPTHATEKPTVTAPTRGTRIPHWSDMTITVSTGSASSTQAECGSTDECAGTTKPAHECRSSDCDTPCGRGACGNEDHGIDLVIHDQPKKIRIAVDN</sequence>
<dbReference type="EMBL" id="AFNH02001482">
    <property type="protein sequence ID" value="EZG43042.1"/>
    <property type="molecule type" value="Genomic_DNA"/>
</dbReference>
<keyword evidence="3" id="KW-1185">Reference proteome</keyword>